<evidence type="ECO:0000256" key="2">
    <source>
        <dbReference type="ARBA" id="ARBA00022525"/>
    </source>
</evidence>
<feature type="chain" id="PRO_5009535105" description="Gram-positive cocci surface proteins LPxTG domain-containing protein" evidence="5">
    <location>
        <begin position="25"/>
        <end position="365"/>
    </location>
</feature>
<dbReference type="InterPro" id="IPR001434">
    <property type="entry name" value="OmcB-like_DUF11"/>
</dbReference>
<gene>
    <name evidence="7" type="ORF">A2382_00270</name>
</gene>
<dbReference type="Pfam" id="PF01345">
    <property type="entry name" value="DUF11"/>
    <property type="match status" value="1"/>
</dbReference>
<dbReference type="AlphaFoldDB" id="A0A1F8CT04"/>
<dbReference type="STRING" id="1802538.A2382_00270"/>
<evidence type="ECO:0000313" key="7">
    <source>
        <dbReference type="EMBL" id="OGM79206.1"/>
    </source>
</evidence>
<evidence type="ECO:0000256" key="1">
    <source>
        <dbReference type="ARBA" id="ARBA00022512"/>
    </source>
</evidence>
<proteinExistence type="predicted"/>
<name>A0A1F8CT04_9BACT</name>
<evidence type="ECO:0000256" key="4">
    <source>
        <dbReference type="SAM" id="Phobius"/>
    </source>
</evidence>
<feature type="domain" description="Gram-positive cocci surface proteins LPxTG" evidence="6">
    <location>
        <begin position="328"/>
        <end position="365"/>
    </location>
</feature>
<feature type="transmembrane region" description="Helical" evidence="4">
    <location>
        <begin position="337"/>
        <end position="356"/>
    </location>
</feature>
<protein>
    <recommendedName>
        <fullName evidence="6">Gram-positive cocci surface proteins LPxTG domain-containing protein</fullName>
    </recommendedName>
</protein>
<reference evidence="7 8" key="1">
    <citation type="journal article" date="2016" name="Nat. Commun.">
        <title>Thousands of microbial genomes shed light on interconnected biogeochemical processes in an aquifer system.</title>
        <authorList>
            <person name="Anantharaman K."/>
            <person name="Brown C.T."/>
            <person name="Hug L.A."/>
            <person name="Sharon I."/>
            <person name="Castelle C.J."/>
            <person name="Probst A.J."/>
            <person name="Thomas B.C."/>
            <person name="Singh A."/>
            <person name="Wilkins M.J."/>
            <person name="Karaoz U."/>
            <person name="Brodie E.L."/>
            <person name="Williams K.H."/>
            <person name="Hubbard S.S."/>
            <person name="Banfield J.F."/>
        </authorList>
    </citation>
    <scope>NUCLEOTIDE SEQUENCE [LARGE SCALE GENOMIC DNA]</scope>
</reference>
<comment type="caution">
    <text evidence="7">The sequence shown here is derived from an EMBL/GenBank/DDBJ whole genome shotgun (WGS) entry which is preliminary data.</text>
</comment>
<dbReference type="InterPro" id="IPR019931">
    <property type="entry name" value="LPXTG_anchor"/>
</dbReference>
<evidence type="ECO:0000256" key="5">
    <source>
        <dbReference type="SAM" id="SignalP"/>
    </source>
</evidence>
<keyword evidence="5" id="KW-0732">Signal</keyword>
<dbReference type="EMBL" id="MGHY01000018">
    <property type="protein sequence ID" value="OGM79206.1"/>
    <property type="molecule type" value="Genomic_DNA"/>
</dbReference>
<feature type="signal peptide" evidence="5">
    <location>
        <begin position="1"/>
        <end position="24"/>
    </location>
</feature>
<keyword evidence="2" id="KW-0964">Secreted</keyword>
<dbReference type="Proteomes" id="UP000178999">
    <property type="component" value="Unassembled WGS sequence"/>
</dbReference>
<keyword evidence="3" id="KW-0572">Peptidoglycan-anchor</keyword>
<dbReference type="PROSITE" id="PS50847">
    <property type="entry name" value="GRAM_POS_ANCHORING"/>
    <property type="match status" value="1"/>
</dbReference>
<keyword evidence="4" id="KW-0472">Membrane</keyword>
<dbReference type="NCBIfam" id="TIGR01167">
    <property type="entry name" value="LPXTG_anchor"/>
    <property type="match status" value="1"/>
</dbReference>
<organism evidence="7 8">
    <name type="scientific">Candidatus Woesebacteria bacterium RIFOXYB1_FULL_38_16</name>
    <dbReference type="NCBI Taxonomy" id="1802538"/>
    <lineage>
        <taxon>Bacteria</taxon>
        <taxon>Candidatus Woeseibacteriota</taxon>
    </lineage>
</organism>
<keyword evidence="1" id="KW-0134">Cell wall</keyword>
<accession>A0A1F8CT04</accession>
<keyword evidence="4" id="KW-1133">Transmembrane helix</keyword>
<evidence type="ECO:0000256" key="3">
    <source>
        <dbReference type="ARBA" id="ARBA00023088"/>
    </source>
</evidence>
<evidence type="ECO:0000313" key="8">
    <source>
        <dbReference type="Proteomes" id="UP000178999"/>
    </source>
</evidence>
<evidence type="ECO:0000259" key="6">
    <source>
        <dbReference type="PROSITE" id="PS50847"/>
    </source>
</evidence>
<keyword evidence="4" id="KW-0812">Transmembrane</keyword>
<sequence length="365" mass="38757">MKKVNLLLIILASFLVFGAREVLAESDMTVTCDGVGDCVMSPVSGGSLFNETGILPGDSVERILSVINEDQGNSCELLMEVTDYEEEPSGFSDRLFTSLQKNGGDVFGSRSGGQALPGISMKNIYQLGLVNLGQIEANETANLSWLTTFDLNAGNEFQGAETIFDFEVRFTCGSEEGETLLLLAKSNDTGGASRSPGSEVTYTLTVSALQDLSNVVVSDLPPDGFDYVVGSWTGTAVEPVYSSPGKWVIGDMLAGQIINLTYKVVINSSVDPGTYPDLAWAKGEYLGGDVYANADSGFFVGTEVLVNVSAQGSISFEGQVLGISDEILPATGAETKWLLVGFLLMIFGGGSIIYGARKEKNEENN</sequence>